<evidence type="ECO:0000313" key="2">
    <source>
        <dbReference type="Proteomes" id="UP000062519"/>
    </source>
</evidence>
<keyword evidence="2" id="KW-1185">Reference proteome</keyword>
<dbReference type="KEGG" id="buu:WS70_18840"/>
<dbReference type="EMBL" id="CP013387">
    <property type="protein sequence ID" value="AOJ03963.1"/>
    <property type="molecule type" value="Genomic_DNA"/>
</dbReference>
<sequence length="67" mass="7840">MRIVRRLAGVMRNALSFHRIRRADAVMFAHPAACNQSTRYGGERAADFSLARRLIVLLRKRIRWTCR</sequence>
<reference evidence="1 2" key="1">
    <citation type="submission" date="2015-12" db="EMBL/GenBank/DDBJ databases">
        <title>Diversity of Burkholderia near neighbor genomes.</title>
        <authorList>
            <person name="Sahl J."/>
            <person name="Wagner D."/>
            <person name="Keim P."/>
        </authorList>
    </citation>
    <scope>NUCLEOTIDE SEQUENCE [LARGE SCALE GENOMIC DNA]</scope>
    <source>
        <strain evidence="1 2">BDU6</strain>
    </source>
</reference>
<dbReference type="AlphaFoldDB" id="A0A1B4FJV1"/>
<proteinExistence type="predicted"/>
<accession>A0A1B4FJV1</accession>
<name>A0A1B4FJV1_9BURK</name>
<dbReference type="RefSeq" id="WP_159082934.1">
    <property type="nucleotide sequence ID" value="NZ_CP013387.1"/>
</dbReference>
<organism evidence="1 2">
    <name type="scientific">Burkholderia mayonis</name>
    <dbReference type="NCBI Taxonomy" id="1385591"/>
    <lineage>
        <taxon>Bacteria</taxon>
        <taxon>Pseudomonadati</taxon>
        <taxon>Pseudomonadota</taxon>
        <taxon>Betaproteobacteria</taxon>
        <taxon>Burkholderiales</taxon>
        <taxon>Burkholderiaceae</taxon>
        <taxon>Burkholderia</taxon>
        <taxon>pseudomallei group</taxon>
    </lineage>
</organism>
<gene>
    <name evidence="1" type="ORF">WS70_18840</name>
</gene>
<protein>
    <submittedName>
        <fullName evidence="1">Uncharacterized protein</fullName>
    </submittedName>
</protein>
<evidence type="ECO:0000313" key="1">
    <source>
        <dbReference type="EMBL" id="AOJ03963.1"/>
    </source>
</evidence>
<dbReference type="Proteomes" id="UP000062519">
    <property type="component" value="Chromosome 2"/>
</dbReference>